<evidence type="ECO:0000256" key="6">
    <source>
        <dbReference type="ARBA" id="ARBA00022989"/>
    </source>
</evidence>
<keyword evidence="10" id="KW-1185">Reference proteome</keyword>
<dbReference type="EMBL" id="LNNH01000023">
    <property type="protein sequence ID" value="KWW18106.1"/>
    <property type="molecule type" value="Genomic_DNA"/>
</dbReference>
<evidence type="ECO:0000256" key="4">
    <source>
        <dbReference type="ARBA" id="ARBA00022544"/>
    </source>
</evidence>
<evidence type="ECO:0000256" key="8">
    <source>
        <dbReference type="SAM" id="Phobius"/>
    </source>
</evidence>
<keyword evidence="5 8" id="KW-0812">Transmembrane</keyword>
<dbReference type="PANTHER" id="PTHR34975:SF2">
    <property type="entry name" value="SPORE GERMINATION PROTEIN A2"/>
    <property type="match status" value="1"/>
</dbReference>
<keyword evidence="7 8" id="KW-0472">Membrane</keyword>
<comment type="similarity">
    <text evidence="2">Belongs to the amino acid-polyamine-organocation (APC) superfamily. Spore germination protein (SGP) (TC 2.A.3.9) family.</text>
</comment>
<comment type="caution">
    <text evidence="9">The sequence shown here is derived from an EMBL/GenBank/DDBJ whole genome shotgun (WGS) entry which is preliminary data.</text>
</comment>
<evidence type="ECO:0000256" key="5">
    <source>
        <dbReference type="ARBA" id="ARBA00022692"/>
    </source>
</evidence>
<gene>
    <name evidence="9" type="ORF">AS888_19800</name>
</gene>
<feature type="transmembrane region" description="Helical" evidence="8">
    <location>
        <begin position="90"/>
        <end position="111"/>
    </location>
</feature>
<evidence type="ECO:0000313" key="9">
    <source>
        <dbReference type="EMBL" id="KWW18106.1"/>
    </source>
</evidence>
<sequence length="366" mass="42213">MEIKPNETKLISTFFVFFLMPGMQIGVGVLGFERFIAKEAGQDAWISIIISGLTINILVWMCYKMLGRGTQTLDLVAIHHDLFGKWAGNAFNIIFILYFTAITIIIVRTYLEVIQVWMFPGVNILMLLSIILILVYSFVVGGFRVITGLCLIGLVITSPLILLNYFPLKHAHIENLGPVFDHSFLEIMKACKNMTLNYLGFELLLIYYPFIKKRDHSQKWAHLGVLFTMAVYLNSFIVSIAYYHRDQLKDVIWATLTLWKIADLPFIERFEYIGVSLWLFMVLPNICLGIWAASRTAKRAFGVRQRKLLVMFLLVILVACLFLDNRHKIDLFNTISSRIGFYIIYVYLPLLFLSQTIVYKVRGHKP</sequence>
<feature type="transmembrane region" description="Helical" evidence="8">
    <location>
        <begin position="117"/>
        <end position="139"/>
    </location>
</feature>
<evidence type="ECO:0000256" key="1">
    <source>
        <dbReference type="ARBA" id="ARBA00004141"/>
    </source>
</evidence>
<feature type="transmembrane region" description="Helical" evidence="8">
    <location>
        <begin position="12"/>
        <end position="32"/>
    </location>
</feature>
<dbReference type="Pfam" id="PF03845">
    <property type="entry name" value="Spore_permease"/>
    <property type="match status" value="1"/>
</dbReference>
<name>A0A120GPH0_9BACI</name>
<protein>
    <submittedName>
        <fullName evidence="9">Spore gernimation protein GerB</fullName>
    </submittedName>
</protein>
<accession>A0A120GPH0</accession>
<evidence type="ECO:0000313" key="10">
    <source>
        <dbReference type="Proteomes" id="UP000064189"/>
    </source>
</evidence>
<feature type="transmembrane region" description="Helical" evidence="8">
    <location>
        <begin position="306"/>
        <end position="324"/>
    </location>
</feature>
<keyword evidence="4" id="KW-0309">Germination</keyword>
<comment type="subcellular location">
    <subcellularLocation>
        <location evidence="1">Membrane</location>
        <topology evidence="1">Multi-pass membrane protein</topology>
    </subcellularLocation>
</comment>
<feature type="transmembrane region" description="Helical" evidence="8">
    <location>
        <begin position="146"/>
        <end position="166"/>
    </location>
</feature>
<dbReference type="InterPro" id="IPR004761">
    <property type="entry name" value="Spore_GerAB"/>
</dbReference>
<feature type="transmembrane region" description="Helical" evidence="8">
    <location>
        <begin position="272"/>
        <end position="294"/>
    </location>
</feature>
<dbReference type="GO" id="GO:0016020">
    <property type="term" value="C:membrane"/>
    <property type="evidence" value="ECO:0007669"/>
    <property type="project" value="UniProtKB-SubCell"/>
</dbReference>
<keyword evidence="3" id="KW-0813">Transport</keyword>
<feature type="transmembrane region" description="Helical" evidence="8">
    <location>
        <begin position="223"/>
        <end position="243"/>
    </location>
</feature>
<evidence type="ECO:0000256" key="2">
    <source>
        <dbReference type="ARBA" id="ARBA00007998"/>
    </source>
</evidence>
<reference evidence="9 10" key="1">
    <citation type="submission" date="2015-11" db="EMBL/GenBank/DDBJ databases">
        <title>Genome Sequence of Bacillus simplex strain VanAntwerpen2.</title>
        <authorList>
            <person name="Couger M.B."/>
        </authorList>
    </citation>
    <scope>NUCLEOTIDE SEQUENCE [LARGE SCALE GENOMIC DNA]</scope>
    <source>
        <strain evidence="9 10">VanAntwerpen02</strain>
    </source>
</reference>
<dbReference type="PANTHER" id="PTHR34975">
    <property type="entry name" value="SPORE GERMINATION PROTEIN A2"/>
    <property type="match status" value="1"/>
</dbReference>
<feature type="transmembrane region" description="Helical" evidence="8">
    <location>
        <begin position="44"/>
        <end position="63"/>
    </location>
</feature>
<proteinExistence type="inferred from homology"/>
<evidence type="ECO:0000256" key="7">
    <source>
        <dbReference type="ARBA" id="ARBA00023136"/>
    </source>
</evidence>
<evidence type="ECO:0000256" key="3">
    <source>
        <dbReference type="ARBA" id="ARBA00022448"/>
    </source>
</evidence>
<organism evidence="9 10">
    <name type="scientific">Peribacillus simplex</name>
    <dbReference type="NCBI Taxonomy" id="1478"/>
    <lineage>
        <taxon>Bacteria</taxon>
        <taxon>Bacillati</taxon>
        <taxon>Bacillota</taxon>
        <taxon>Bacilli</taxon>
        <taxon>Bacillales</taxon>
        <taxon>Bacillaceae</taxon>
        <taxon>Peribacillus</taxon>
    </lineage>
</organism>
<dbReference type="GO" id="GO:0009847">
    <property type="term" value="P:spore germination"/>
    <property type="evidence" value="ECO:0007669"/>
    <property type="project" value="InterPro"/>
</dbReference>
<dbReference type="RefSeq" id="WP_061142388.1">
    <property type="nucleotide sequence ID" value="NZ_LNNH01000023.1"/>
</dbReference>
<dbReference type="NCBIfam" id="TIGR00912">
    <property type="entry name" value="2A0309"/>
    <property type="match status" value="1"/>
</dbReference>
<dbReference type="Proteomes" id="UP000064189">
    <property type="component" value="Unassembled WGS sequence"/>
</dbReference>
<dbReference type="Gene3D" id="1.20.1740.10">
    <property type="entry name" value="Amino acid/polyamine transporter I"/>
    <property type="match status" value="1"/>
</dbReference>
<keyword evidence="6 8" id="KW-1133">Transmembrane helix</keyword>
<dbReference type="AlphaFoldDB" id="A0A120GPH0"/>
<feature type="transmembrane region" description="Helical" evidence="8">
    <location>
        <begin position="339"/>
        <end position="359"/>
    </location>
</feature>